<protein>
    <submittedName>
        <fullName evidence="2">Uncharacterized protein</fullName>
    </submittedName>
</protein>
<dbReference type="EMBL" id="JASCZI010060902">
    <property type="protein sequence ID" value="MED6136708.1"/>
    <property type="molecule type" value="Genomic_DNA"/>
</dbReference>
<feature type="region of interest" description="Disordered" evidence="1">
    <location>
        <begin position="1"/>
        <end position="90"/>
    </location>
</feature>
<feature type="compositionally biased region" description="Basic and acidic residues" evidence="1">
    <location>
        <begin position="36"/>
        <end position="75"/>
    </location>
</feature>
<dbReference type="Proteomes" id="UP001341840">
    <property type="component" value="Unassembled WGS sequence"/>
</dbReference>
<feature type="compositionally biased region" description="Low complexity" evidence="1">
    <location>
        <begin position="126"/>
        <end position="136"/>
    </location>
</feature>
<comment type="caution">
    <text evidence="2">The sequence shown here is derived from an EMBL/GenBank/DDBJ whole genome shotgun (WGS) entry which is preliminary data.</text>
</comment>
<feature type="compositionally biased region" description="Polar residues" evidence="1">
    <location>
        <begin position="1"/>
        <end position="10"/>
    </location>
</feature>
<keyword evidence="3" id="KW-1185">Reference proteome</keyword>
<feature type="region of interest" description="Disordered" evidence="1">
    <location>
        <begin position="108"/>
        <end position="153"/>
    </location>
</feature>
<sequence length="153" mass="17233">MVPPTQSHQGQVGDRQLKSWELIPPSAGWMCEGDEVEGKKASDVVPKRVDNGEGIEKGYKDEKDKEEKEEDLKEDTPEEEMPAIPHAMDEDADKDYLIYLEELQRHPEYSPVHSSQAFAQRPLNDAHSQSSHAHSQPSYDLSGIWPTPVGLNQ</sequence>
<evidence type="ECO:0000313" key="2">
    <source>
        <dbReference type="EMBL" id="MED6136708.1"/>
    </source>
</evidence>
<evidence type="ECO:0000256" key="1">
    <source>
        <dbReference type="SAM" id="MobiDB-lite"/>
    </source>
</evidence>
<evidence type="ECO:0000313" key="3">
    <source>
        <dbReference type="Proteomes" id="UP001341840"/>
    </source>
</evidence>
<proteinExistence type="predicted"/>
<name>A0ABU6SL83_9FABA</name>
<gene>
    <name evidence="2" type="ORF">PIB30_058263</name>
</gene>
<organism evidence="2 3">
    <name type="scientific">Stylosanthes scabra</name>
    <dbReference type="NCBI Taxonomy" id="79078"/>
    <lineage>
        <taxon>Eukaryota</taxon>
        <taxon>Viridiplantae</taxon>
        <taxon>Streptophyta</taxon>
        <taxon>Embryophyta</taxon>
        <taxon>Tracheophyta</taxon>
        <taxon>Spermatophyta</taxon>
        <taxon>Magnoliopsida</taxon>
        <taxon>eudicotyledons</taxon>
        <taxon>Gunneridae</taxon>
        <taxon>Pentapetalae</taxon>
        <taxon>rosids</taxon>
        <taxon>fabids</taxon>
        <taxon>Fabales</taxon>
        <taxon>Fabaceae</taxon>
        <taxon>Papilionoideae</taxon>
        <taxon>50 kb inversion clade</taxon>
        <taxon>dalbergioids sensu lato</taxon>
        <taxon>Dalbergieae</taxon>
        <taxon>Pterocarpus clade</taxon>
        <taxon>Stylosanthes</taxon>
    </lineage>
</organism>
<accession>A0ABU6SL83</accession>
<reference evidence="2 3" key="1">
    <citation type="journal article" date="2023" name="Plants (Basel)">
        <title>Bridging the Gap: Combining Genomics and Transcriptomics Approaches to Understand Stylosanthes scabra, an Orphan Legume from the Brazilian Caatinga.</title>
        <authorList>
            <person name="Ferreira-Neto J.R.C."/>
            <person name="da Silva M.D."/>
            <person name="Binneck E."/>
            <person name="de Melo N.F."/>
            <person name="da Silva R.H."/>
            <person name="de Melo A.L.T.M."/>
            <person name="Pandolfi V."/>
            <person name="Bustamante F.O."/>
            <person name="Brasileiro-Vidal A.C."/>
            <person name="Benko-Iseppon A.M."/>
        </authorList>
    </citation>
    <scope>NUCLEOTIDE SEQUENCE [LARGE SCALE GENOMIC DNA]</scope>
    <source>
        <tissue evidence="2">Leaves</tissue>
    </source>
</reference>